<feature type="compositionally biased region" description="Polar residues" evidence="3">
    <location>
        <begin position="99"/>
        <end position="120"/>
    </location>
</feature>
<feature type="compositionally biased region" description="Polar residues" evidence="3">
    <location>
        <begin position="870"/>
        <end position="881"/>
    </location>
</feature>
<sequence>MNLPLVSQGIVKMNSDTFKRILGNLSLICQSELSEIQLRSEENLQWLSDISSELEKQTSKSNVLLPKTPTVKRKQRKRCPVATIPEDGEIEDITLSEMTISPSNSYQTRSTRSTRQNSERVSPVLSKRSKRNASKVASKKIKQQINITLNGKMRQSPTDWSSSVRQGRKRISSGVILEEDLQPQKYRRLEREKSAQPLDEQLENSSTVLKTPEVSCLTQDVRNVKSVSPVVVLLRISSDTNRTYDNRNKEEIKLLDSPDHVTSSVCDESPKRQEEKQKSFTSYPSHAVPSSTVSTETTPKALPSIPVDVTVKFTEDDHPSKSVHSSYVHRVDSLILDEPQRSKLSIHSLPNNFSDKIENNNIVTTINPLCGDKHPEPSNSDTESCAVRSYGAMHQSAMEGKLSGKRTSVDEIGVSGLNSTFTKAPENQQSDDVCAKVLNVDQPDKANESVSEHQVTLHSRLALQSSPNKKMAKPKKSSQMFSPFANEPVRQRVAAFEKLHTVSEEPAEQIVQKKPEQTMRLTRTKTRAMARAAAAESAGTNQGVVHTSAGVTNTVSSDENKWKASRKSVAKAKRISLARELREKEKIEEHELSKENSMSTFSASKFTPHGLYIYDKYRQTPLSSSNISNTSVQSAFTAGSSSKGRFLVNRQLGNIVFGVESFIPKLAVKPALDIQEKREEEIKRRIEKEEAARKMRDQKVKEKVEEKKRKREEKMLKVLKAREALERQKQDMELRTQKEKEEKSKQAMQDREDKMKEHVQQKKQYAQQKAAEIEERRKQEEAARLAKLKEQEEEQRRLQAARKKEQEEAERQYLKRLAEEKEAAILREQQAAKMAQWQAKLKEKQTKEKTEAKLKTVPGKVAVMDKTFDMSQPNSSLSKQSPTKKKIPNVNNYGIDSSAEECSEDEERPKRPIPLWARKKEHEPVLKRCEYKLMDIYRGYFICKETTPDLAKIFGIKFVKRTSSAVWRTPPRYSTLPKY</sequence>
<evidence type="ECO:0000256" key="1">
    <source>
        <dbReference type="ARBA" id="ARBA00004496"/>
    </source>
</evidence>
<dbReference type="GO" id="GO:0030496">
    <property type="term" value="C:midbody"/>
    <property type="evidence" value="ECO:0007669"/>
    <property type="project" value="TreeGrafter"/>
</dbReference>
<dbReference type="EMBL" id="KK852747">
    <property type="protein sequence ID" value="KDR17263.1"/>
    <property type="molecule type" value="Genomic_DNA"/>
</dbReference>
<dbReference type="InParanoid" id="A0A067R2L5"/>
<feature type="region of interest" description="Disordered" evidence="3">
    <location>
        <begin position="727"/>
        <end position="810"/>
    </location>
</feature>
<evidence type="ECO:0000313" key="4">
    <source>
        <dbReference type="EMBL" id="KDR17263.1"/>
    </source>
</evidence>
<feature type="region of interest" description="Disordered" evidence="3">
    <location>
        <begin position="870"/>
        <end position="909"/>
    </location>
</feature>
<dbReference type="GO" id="GO:0005634">
    <property type="term" value="C:nucleus"/>
    <property type="evidence" value="ECO:0007669"/>
    <property type="project" value="TreeGrafter"/>
</dbReference>
<dbReference type="Proteomes" id="UP000027135">
    <property type="component" value="Unassembled WGS sequence"/>
</dbReference>
<dbReference type="GO" id="GO:0051257">
    <property type="term" value="P:meiotic spindle midzone assembly"/>
    <property type="evidence" value="ECO:0007669"/>
    <property type="project" value="TreeGrafter"/>
</dbReference>
<feature type="compositionally biased region" description="Basic residues" evidence="3">
    <location>
        <begin position="127"/>
        <end position="141"/>
    </location>
</feature>
<evidence type="ECO:0000313" key="5">
    <source>
        <dbReference type="Proteomes" id="UP000027135"/>
    </source>
</evidence>
<dbReference type="PANTHER" id="PTHR13142">
    <property type="entry name" value="INNER CENTROMERE PROTEIN"/>
    <property type="match status" value="1"/>
</dbReference>
<dbReference type="eggNOG" id="KOG4456">
    <property type="taxonomic scope" value="Eukaryota"/>
</dbReference>
<dbReference type="GO" id="GO:0051310">
    <property type="term" value="P:metaphase chromosome alignment"/>
    <property type="evidence" value="ECO:0007669"/>
    <property type="project" value="TreeGrafter"/>
</dbReference>
<accession>A0A067R2L5</accession>
<protein>
    <submittedName>
        <fullName evidence="4">Inner centromere protein B</fullName>
    </submittedName>
</protein>
<dbReference type="STRING" id="136037.A0A067R2L5"/>
<comment type="subcellular location">
    <subcellularLocation>
        <location evidence="1">Cytoplasm</location>
    </subcellularLocation>
</comment>
<feature type="region of interest" description="Disordered" evidence="3">
    <location>
        <begin position="259"/>
        <end position="299"/>
    </location>
</feature>
<feature type="compositionally biased region" description="Basic and acidic residues" evidence="3">
    <location>
        <begin position="268"/>
        <end position="278"/>
    </location>
</feature>
<feature type="compositionally biased region" description="Basic and acidic residues" evidence="3">
    <location>
        <begin position="771"/>
        <end position="810"/>
    </location>
</feature>
<evidence type="ECO:0000256" key="3">
    <source>
        <dbReference type="SAM" id="MobiDB-lite"/>
    </source>
</evidence>
<keyword evidence="5" id="KW-1185">Reference proteome</keyword>
<dbReference type="GO" id="GO:0005737">
    <property type="term" value="C:cytoplasm"/>
    <property type="evidence" value="ECO:0007669"/>
    <property type="project" value="UniProtKB-SubCell"/>
</dbReference>
<feature type="compositionally biased region" description="Basic and acidic residues" evidence="3">
    <location>
        <begin position="727"/>
        <end position="760"/>
    </location>
</feature>
<evidence type="ECO:0000256" key="2">
    <source>
        <dbReference type="ARBA" id="ARBA00022490"/>
    </source>
</evidence>
<dbReference type="PANTHER" id="PTHR13142:SF1">
    <property type="entry name" value="INNER CENTROMERE PROTEIN"/>
    <property type="match status" value="1"/>
</dbReference>
<dbReference type="GO" id="GO:0000281">
    <property type="term" value="P:mitotic cytokinesis"/>
    <property type="evidence" value="ECO:0007669"/>
    <property type="project" value="TreeGrafter"/>
</dbReference>
<dbReference type="OMA" id="FICKETT"/>
<proteinExistence type="predicted"/>
<keyword evidence="2" id="KW-0963">Cytoplasm</keyword>
<organism evidence="4 5">
    <name type="scientific">Zootermopsis nevadensis</name>
    <name type="common">Dampwood termite</name>
    <dbReference type="NCBI Taxonomy" id="136037"/>
    <lineage>
        <taxon>Eukaryota</taxon>
        <taxon>Metazoa</taxon>
        <taxon>Ecdysozoa</taxon>
        <taxon>Arthropoda</taxon>
        <taxon>Hexapoda</taxon>
        <taxon>Insecta</taxon>
        <taxon>Pterygota</taxon>
        <taxon>Neoptera</taxon>
        <taxon>Polyneoptera</taxon>
        <taxon>Dictyoptera</taxon>
        <taxon>Blattodea</taxon>
        <taxon>Blattoidea</taxon>
        <taxon>Termitoidae</taxon>
        <taxon>Termopsidae</taxon>
        <taxon>Zootermopsis</taxon>
    </lineage>
</organism>
<feature type="region of interest" description="Disordered" evidence="3">
    <location>
        <begin position="99"/>
        <end position="141"/>
    </location>
</feature>
<reference evidence="4 5" key="1">
    <citation type="journal article" date="2014" name="Nat. Commun.">
        <title>Molecular traces of alternative social organization in a termite genome.</title>
        <authorList>
            <person name="Terrapon N."/>
            <person name="Li C."/>
            <person name="Robertson H.M."/>
            <person name="Ji L."/>
            <person name="Meng X."/>
            <person name="Booth W."/>
            <person name="Chen Z."/>
            <person name="Childers C.P."/>
            <person name="Glastad K.M."/>
            <person name="Gokhale K."/>
            <person name="Gowin J."/>
            <person name="Gronenberg W."/>
            <person name="Hermansen R.A."/>
            <person name="Hu H."/>
            <person name="Hunt B.G."/>
            <person name="Huylmans A.K."/>
            <person name="Khalil S.M."/>
            <person name="Mitchell R.D."/>
            <person name="Munoz-Torres M.C."/>
            <person name="Mustard J.A."/>
            <person name="Pan H."/>
            <person name="Reese J.T."/>
            <person name="Scharf M.E."/>
            <person name="Sun F."/>
            <person name="Vogel H."/>
            <person name="Xiao J."/>
            <person name="Yang W."/>
            <person name="Yang Z."/>
            <person name="Yang Z."/>
            <person name="Zhou J."/>
            <person name="Zhu J."/>
            <person name="Brent C.S."/>
            <person name="Elsik C.G."/>
            <person name="Goodisman M.A."/>
            <person name="Liberles D.A."/>
            <person name="Roe R.M."/>
            <person name="Vargo E.L."/>
            <person name="Vilcinskas A."/>
            <person name="Wang J."/>
            <person name="Bornberg-Bauer E."/>
            <person name="Korb J."/>
            <person name="Zhang G."/>
            <person name="Liebig J."/>
        </authorList>
    </citation>
    <scope>NUCLEOTIDE SEQUENCE [LARGE SCALE GENOMIC DNA]</scope>
    <source>
        <tissue evidence="4">Whole organism</tissue>
    </source>
</reference>
<dbReference type="GO" id="GO:0000776">
    <property type="term" value="C:kinetochore"/>
    <property type="evidence" value="ECO:0007669"/>
    <property type="project" value="TreeGrafter"/>
</dbReference>
<dbReference type="GO" id="GO:0032133">
    <property type="term" value="C:chromosome passenger complex"/>
    <property type="evidence" value="ECO:0007669"/>
    <property type="project" value="TreeGrafter"/>
</dbReference>
<dbReference type="OrthoDB" id="6123at2759"/>
<dbReference type="AlphaFoldDB" id="A0A067R2L5"/>
<feature type="compositionally biased region" description="Low complexity" evidence="3">
    <location>
        <begin position="288"/>
        <end position="299"/>
    </location>
</feature>
<name>A0A067R2L5_ZOONE</name>
<dbReference type="GO" id="GO:1990385">
    <property type="term" value="C:meiotic spindle midzone"/>
    <property type="evidence" value="ECO:0007669"/>
    <property type="project" value="TreeGrafter"/>
</dbReference>
<gene>
    <name evidence="4" type="ORF">L798_08829</name>
</gene>